<evidence type="ECO:0000313" key="3">
    <source>
        <dbReference type="Proteomes" id="UP001057753"/>
    </source>
</evidence>
<protein>
    <submittedName>
        <fullName evidence="2">DUF2777 family protein</fullName>
    </submittedName>
</protein>
<dbReference type="Proteomes" id="UP001057753">
    <property type="component" value="Unassembled WGS sequence"/>
</dbReference>
<dbReference type="AlphaFoldDB" id="A0A9Q4B167"/>
<comment type="caution">
    <text evidence="2">The sequence shown here is derived from an EMBL/GenBank/DDBJ whole genome shotgun (WGS) entry which is preliminary data.</text>
</comment>
<reference evidence="2" key="1">
    <citation type="submission" date="2020-06" db="EMBL/GenBank/DDBJ databases">
        <title>Insight into the genomes of haloalkaliphilic bacilli from Kenyan soda lakes.</title>
        <authorList>
            <person name="Mwirichia R."/>
            <person name="Villamizar G.C."/>
            <person name="Poehlein A."/>
            <person name="Mugweru J."/>
            <person name="Kipnyargis A."/>
            <person name="Kiplimo D."/>
            <person name="Orwa P."/>
            <person name="Daniel R."/>
        </authorList>
    </citation>
    <scope>NUCLEOTIDE SEQUENCE</scope>
    <source>
        <strain evidence="2">B1096_S55</strain>
    </source>
</reference>
<proteinExistence type="predicted"/>
<dbReference type="Pfam" id="PF10949">
    <property type="entry name" value="DUF2777"/>
    <property type="match status" value="1"/>
</dbReference>
<organism evidence="2 3">
    <name type="scientific">Salipaludibacillus agaradhaerens</name>
    <name type="common">Bacillus agaradhaerens</name>
    <dbReference type="NCBI Taxonomy" id="76935"/>
    <lineage>
        <taxon>Bacteria</taxon>
        <taxon>Bacillati</taxon>
        <taxon>Bacillota</taxon>
        <taxon>Bacilli</taxon>
        <taxon>Bacillales</taxon>
        <taxon>Bacillaceae</taxon>
    </lineage>
</organism>
<dbReference type="RefSeq" id="WP_257821062.1">
    <property type="nucleotide sequence ID" value="NZ_JABXYM010000001.1"/>
</dbReference>
<dbReference type="EMBL" id="JABXYM010000001">
    <property type="protein sequence ID" value="MCR6096457.1"/>
    <property type="molecule type" value="Genomic_DNA"/>
</dbReference>
<feature type="coiled-coil region" evidence="1">
    <location>
        <begin position="110"/>
        <end position="137"/>
    </location>
</feature>
<evidence type="ECO:0000313" key="2">
    <source>
        <dbReference type="EMBL" id="MCR6096457.1"/>
    </source>
</evidence>
<name>A0A9Q4B167_SALAG</name>
<accession>A0A9Q4B167</accession>
<evidence type="ECO:0000256" key="1">
    <source>
        <dbReference type="SAM" id="Coils"/>
    </source>
</evidence>
<keyword evidence="1" id="KW-0175">Coiled coil</keyword>
<keyword evidence="3" id="KW-1185">Reference proteome</keyword>
<gene>
    <name evidence="2" type="ORF">HXA33_07815</name>
</gene>
<sequence length="322" mass="37333">MNRQEAKAMIGKYIAVNEGNKGTYVGQLLDVMTPPQSTWEGIVRITGVLTIPSLDGSDTLDTINLLFDENEKIKVSGRKLTPLDKPFNGSFNESFAIALKEAWDIAQDENSHYEKRMSFLQQELRKLNAEHFIYENAFVYYQLVKKGRKLYIYDEKKRESLSLEGCPFEFEIKVNNEWETAYYKKGFTFETISHDKIELKHGSTVRLNKAQFDPYKILLNELDEPSLNALERGLEKLGIEHENSVYCHNSLLIHLLSSFNQSFFSGVNFISYATETNQYVVQHHYERTMRDDEADITFDRFEFTSDKGERVLTTYATQLSND</sequence>
<dbReference type="InterPro" id="IPR024488">
    <property type="entry name" value="DUF2777"/>
</dbReference>